<gene>
    <name evidence="2" type="ORF">AMK59_3000</name>
</gene>
<keyword evidence="3" id="KW-1185">Reference proteome</keyword>
<evidence type="ECO:0000313" key="3">
    <source>
        <dbReference type="Proteomes" id="UP000051574"/>
    </source>
</evidence>
<feature type="transmembrane region" description="Helical" evidence="1">
    <location>
        <begin position="100"/>
        <end position="120"/>
    </location>
</feature>
<name>A0A0T6BGN5_9SCAR</name>
<sequence>MPSQKITERPTYRSNNEIFGTPRKRDVRNIDMYALSETKLAMYGLIFSLAIITVKLYYSNRTYVEGLIFEQQLISLEQATEEGQVVFKNIWVHSIKYSKYWLPALCGLLTTYFTWLLVYLDSDVPGVQPPSPLSPTKYKLRSGHSFHLNYVFALLVGVLVSIYMLWKEMSL</sequence>
<protein>
    <recommendedName>
        <fullName evidence="4">ADP-ribosylation factor-like protein 6-interacting protein 6</fullName>
    </recommendedName>
</protein>
<proteinExistence type="predicted"/>
<keyword evidence="1" id="KW-0472">Membrane</keyword>
<dbReference type="InterPro" id="IPR029383">
    <property type="entry name" value="ARL6IP6"/>
</dbReference>
<dbReference type="PANTHER" id="PTHR28640:SF1">
    <property type="entry name" value="ADP-RIBOSYLATION FACTOR-LIKE PROTEIN 6-INTERACTING PROTEIN 6"/>
    <property type="match status" value="1"/>
</dbReference>
<evidence type="ECO:0000313" key="2">
    <source>
        <dbReference type="EMBL" id="KRT86333.1"/>
    </source>
</evidence>
<feature type="transmembrane region" description="Helical" evidence="1">
    <location>
        <begin position="147"/>
        <end position="166"/>
    </location>
</feature>
<feature type="transmembrane region" description="Helical" evidence="1">
    <location>
        <begin position="40"/>
        <end position="58"/>
    </location>
</feature>
<accession>A0A0T6BGN5</accession>
<evidence type="ECO:0000256" key="1">
    <source>
        <dbReference type="SAM" id="Phobius"/>
    </source>
</evidence>
<dbReference type="AlphaFoldDB" id="A0A0T6BGN5"/>
<keyword evidence="1" id="KW-1133">Transmembrane helix</keyword>
<dbReference type="EMBL" id="LJIG01000607">
    <property type="protein sequence ID" value="KRT86333.1"/>
    <property type="molecule type" value="Genomic_DNA"/>
</dbReference>
<dbReference type="Pfam" id="PF15062">
    <property type="entry name" value="ARL6IP6"/>
    <property type="match status" value="1"/>
</dbReference>
<organism evidence="2 3">
    <name type="scientific">Oryctes borbonicus</name>
    <dbReference type="NCBI Taxonomy" id="1629725"/>
    <lineage>
        <taxon>Eukaryota</taxon>
        <taxon>Metazoa</taxon>
        <taxon>Ecdysozoa</taxon>
        <taxon>Arthropoda</taxon>
        <taxon>Hexapoda</taxon>
        <taxon>Insecta</taxon>
        <taxon>Pterygota</taxon>
        <taxon>Neoptera</taxon>
        <taxon>Endopterygota</taxon>
        <taxon>Coleoptera</taxon>
        <taxon>Polyphaga</taxon>
        <taxon>Scarabaeiformia</taxon>
        <taxon>Scarabaeidae</taxon>
        <taxon>Dynastinae</taxon>
        <taxon>Oryctes</taxon>
    </lineage>
</organism>
<dbReference type="OrthoDB" id="10070125at2759"/>
<reference evidence="2 3" key="1">
    <citation type="submission" date="2015-09" db="EMBL/GenBank/DDBJ databases">
        <title>Draft genome of the scarab beetle Oryctes borbonicus.</title>
        <authorList>
            <person name="Meyer J.M."/>
            <person name="Markov G.V."/>
            <person name="Baskaran P."/>
            <person name="Herrmann M."/>
            <person name="Sommer R.J."/>
            <person name="Roedelsperger C."/>
        </authorList>
    </citation>
    <scope>NUCLEOTIDE SEQUENCE [LARGE SCALE GENOMIC DNA]</scope>
    <source>
        <strain evidence="2">OB123</strain>
        <tissue evidence="2">Whole animal</tissue>
    </source>
</reference>
<comment type="caution">
    <text evidence="2">The sequence shown here is derived from an EMBL/GenBank/DDBJ whole genome shotgun (WGS) entry which is preliminary data.</text>
</comment>
<dbReference type="PANTHER" id="PTHR28640">
    <property type="entry name" value="ADP-RIBOSYLATION FACTOR-LIKE PROTEIN 6-INTERACTING PROTEIN 6"/>
    <property type="match status" value="1"/>
</dbReference>
<keyword evidence="1" id="KW-0812">Transmembrane</keyword>
<dbReference type="Proteomes" id="UP000051574">
    <property type="component" value="Unassembled WGS sequence"/>
</dbReference>
<evidence type="ECO:0008006" key="4">
    <source>
        <dbReference type="Google" id="ProtNLM"/>
    </source>
</evidence>